<gene>
    <name evidence="1" type="ORF">FNA67_02000</name>
</gene>
<keyword evidence="2" id="KW-1185">Reference proteome</keyword>
<reference evidence="1 2" key="1">
    <citation type="journal article" date="2015" name="Int. J. Syst. Evol. Microbiol.">
        <title>Youhaiella tibetensis gen. nov., sp. nov., isolated from subsurface sediment.</title>
        <authorList>
            <person name="Wang Y.X."/>
            <person name="Huang F.Q."/>
            <person name="Nogi Y."/>
            <person name="Pang S.J."/>
            <person name="Wang P.K."/>
            <person name="Lv J."/>
        </authorList>
    </citation>
    <scope>NUCLEOTIDE SEQUENCE [LARGE SCALE GENOMIC DNA]</scope>
    <source>
        <strain evidence="2">fig4</strain>
    </source>
</reference>
<protein>
    <submittedName>
        <fullName evidence="1">Uncharacterized protein</fullName>
    </submittedName>
</protein>
<dbReference type="EMBL" id="CP041690">
    <property type="protein sequence ID" value="QEE19023.1"/>
    <property type="molecule type" value="Genomic_DNA"/>
</dbReference>
<accession>A0A5B9DIW3</accession>
<name>A0A5B9DIW3_9HYPH</name>
<evidence type="ECO:0000313" key="1">
    <source>
        <dbReference type="EMBL" id="QEE19023.1"/>
    </source>
</evidence>
<dbReference type="KEGG" id="yti:FNA67_02000"/>
<dbReference type="AlphaFoldDB" id="A0A5B9DIW3"/>
<dbReference type="Proteomes" id="UP000321062">
    <property type="component" value="Chromosome"/>
</dbReference>
<evidence type="ECO:0000313" key="2">
    <source>
        <dbReference type="Proteomes" id="UP000321062"/>
    </source>
</evidence>
<proteinExistence type="predicted"/>
<organism evidence="1 2">
    <name type="scientific">Paradevosia tibetensis</name>
    <dbReference type="NCBI Taxonomy" id="1447062"/>
    <lineage>
        <taxon>Bacteria</taxon>
        <taxon>Pseudomonadati</taxon>
        <taxon>Pseudomonadota</taxon>
        <taxon>Alphaproteobacteria</taxon>
        <taxon>Hyphomicrobiales</taxon>
        <taxon>Devosiaceae</taxon>
        <taxon>Paradevosia</taxon>
    </lineage>
</organism>
<sequence length="156" mass="17045">MRFVFAVIALLFLAPAHAAEWGTYANGRYGYVIGIPPDFRGLGESDNGDGQVFRSQDGSKTLTVWGGQLLAGDFLSEMEGRQKSDADQGWGLTYQAATPQWISYSGARNGLVLYARGIARCGDQYAMFRLEYSKQDIAKMDAVITKLVQTLKAGTC</sequence>
<dbReference type="RefSeq" id="WP_147654876.1">
    <property type="nucleotide sequence ID" value="NZ_BMFM01000001.1"/>
</dbReference>
<dbReference type="OrthoDB" id="996425at2"/>